<name>A0A7J9SNZ1_9EURY</name>
<evidence type="ECO:0008006" key="3">
    <source>
        <dbReference type="Google" id="ProtNLM"/>
    </source>
</evidence>
<dbReference type="Proteomes" id="UP000546257">
    <property type="component" value="Unassembled WGS sequence"/>
</dbReference>
<reference evidence="1 2" key="1">
    <citation type="submission" date="2020-08" db="EMBL/GenBank/DDBJ databases">
        <authorList>
            <person name="Seo M.-J."/>
        </authorList>
    </citation>
    <scope>NUCLEOTIDE SEQUENCE [LARGE SCALE GENOMIC DNA]</scope>
    <source>
        <strain evidence="1 2">MBLA0160</strain>
    </source>
</reference>
<proteinExistence type="predicted"/>
<comment type="caution">
    <text evidence="1">The sequence shown here is derived from an EMBL/GenBank/DDBJ whole genome shotgun (WGS) entry which is preliminary data.</text>
</comment>
<dbReference type="AlphaFoldDB" id="A0A7J9SNZ1"/>
<keyword evidence="2" id="KW-1185">Reference proteome</keyword>
<gene>
    <name evidence="1" type="ORF">H5V44_16780</name>
</gene>
<protein>
    <recommendedName>
        <fullName evidence="3">DUF4209 domain-containing protein</fullName>
    </recommendedName>
</protein>
<dbReference type="EMBL" id="JACKXD010000008">
    <property type="protein sequence ID" value="MBB6647917.1"/>
    <property type="molecule type" value="Genomic_DNA"/>
</dbReference>
<evidence type="ECO:0000313" key="1">
    <source>
        <dbReference type="EMBL" id="MBB6647917.1"/>
    </source>
</evidence>
<sequence length="654" mass="74321">MLLHFVNDDKHAFYFPDASDFDQHWKEAQSDPDQNYHIKATLRSVFVWIEVAEAFGESPQYKIWDLIENTSTNSRALVAAGAATEWYEKSGRDAYDNARAAISLLDQAYEDAIARGWNSVALFCLQRITDLENQLNSAGSIEKERAVDLIEIITDTSDVHLGNLSEALQLLVDNEPILNPQGQHEKRAFVLCIKQANRLRNQKQFSQERSLLSTTIELAEILNIPTADLEDRYVDTYRLNADLQSERSPSLEAHELVRAFEDQTVLDRLSDDEKEEWKSRLRSAVQSAAQELKREGATIDSPHQRYLHQASVGKFVRQFEQIKDVYDSDAALFWLLTHDELIPTYTKDTESFGIHDIITQTMYSLQGHLIEFDPDEADLSARYAIEARIAISTIVNVISTLISTGSLTEAEIHAFLNGVPDLDSENQWYLTRFISNVFDGNDVEAIHLGATRIEPILYNLLREEGEDVDALMEEGTGTRTLGSLIPKLDQYVSADFQEYLRYAYHKPVGQMFSGNIRNRVAHGLLLPRENNRLYSLLILTDLLRIVTRMNLTVHHARHGIPDTVLLPTRGLNTSFPLVIRSYSQSELPDLGRFLEYLDGQSRTVDEVAEYFDIPYSLALTSIRLSEAEADVSFDEKSGVVEKDWLSGHSLPAWF</sequence>
<accession>A0A7J9SNZ1</accession>
<evidence type="ECO:0000313" key="2">
    <source>
        <dbReference type="Proteomes" id="UP000546257"/>
    </source>
</evidence>
<dbReference type="RefSeq" id="WP_185194289.1">
    <property type="nucleotide sequence ID" value="NZ_JACKXD010000008.1"/>
</dbReference>
<organism evidence="1 2">
    <name type="scientific">Halobellus ruber</name>
    <dbReference type="NCBI Taxonomy" id="2761102"/>
    <lineage>
        <taxon>Archaea</taxon>
        <taxon>Methanobacteriati</taxon>
        <taxon>Methanobacteriota</taxon>
        <taxon>Stenosarchaea group</taxon>
        <taxon>Halobacteria</taxon>
        <taxon>Halobacteriales</taxon>
        <taxon>Haloferacaceae</taxon>
        <taxon>Halobellus</taxon>
    </lineage>
</organism>